<keyword evidence="4" id="KW-0067">ATP-binding</keyword>
<evidence type="ECO:0000256" key="3">
    <source>
        <dbReference type="ARBA" id="ARBA00022741"/>
    </source>
</evidence>
<dbReference type="InterPro" id="IPR020845">
    <property type="entry name" value="AMP-binding_CS"/>
</dbReference>
<dbReference type="EMBL" id="ML986496">
    <property type="protein sequence ID" value="KAF2275635.1"/>
    <property type="molecule type" value="Genomic_DNA"/>
</dbReference>
<dbReference type="InterPro" id="IPR042099">
    <property type="entry name" value="ANL_N_sf"/>
</dbReference>
<protein>
    <submittedName>
        <fullName evidence="7">Acetyl-CoA synthetase-like protein</fullName>
    </submittedName>
</protein>
<dbReference type="SUPFAM" id="SSF56801">
    <property type="entry name" value="Acetyl-CoA synthetase-like"/>
    <property type="match status" value="1"/>
</dbReference>
<dbReference type="GO" id="GO:0005524">
    <property type="term" value="F:ATP binding"/>
    <property type="evidence" value="ECO:0007669"/>
    <property type="project" value="UniProtKB-KW"/>
</dbReference>
<evidence type="ECO:0000313" key="8">
    <source>
        <dbReference type="Proteomes" id="UP000800097"/>
    </source>
</evidence>
<evidence type="ECO:0000256" key="5">
    <source>
        <dbReference type="ARBA" id="ARBA00036813"/>
    </source>
</evidence>
<evidence type="ECO:0000256" key="2">
    <source>
        <dbReference type="ARBA" id="ARBA00022598"/>
    </source>
</evidence>
<sequence length="695" mass="75910">MPQDLKKLYPQARATKQGPVTVEVAGVPKVEGETIPRRNARTADALKLKPHDSVSTLYDLVKYASSKFGNAKAMGSRRIVRTHTETKKVKKMIDGVQQEVDKNWTYFELSEYKYQTFVEFEKLIHDIGAGLKKLGLKPHDRLHLFAGTSSQWLAMAHGTLSQSGAIVTAYDTLGEEGLKHSMLQTKAKFMFIDPTLFPNLVNPYNEAKDVEVVFYSTGNDLVQSDLDAFKAAHPHVKIMSFDDLVKLGQENPADPIPPSADDLACIMYTSGSTGTPKGVLIKHRNVIAAVAGVDVIVGDYLGPGDVLLTYLPLAHILEFVFESACLFWGGTMGYGTVKTLSDTSVRNCKGDIRELRPTILVGVPQVWETVKKGIITKVESGGALTKKVFWGAYAAKQLLLGMGLPGSGVLDAIVFNKVKEATGGKLRILLNGGGPVAKETQRFLSVAITPMISGYGLTETCAMGALMDPLAWTDQALGEMPACIEMKLVDFADAGYFTSNNPPQGEIWIRGGAVTDGYLELEKETKESYTEDGWFKTGDIGQFDAKGQLKIIDRKKNLVKTLTGEYIALEKLESVYRSVPIVANICVYAADDQAKPVAIIVPAEPVLKKVAAEQGVEGEHLEELVHDRKIVNAVSRQLQAAGQKAGLAPFEIVQGVVLADEEWTPQNGFTTAAQKLNRRAILERYQKEVDKAYGK</sequence>
<dbReference type="OrthoDB" id="1700726at2759"/>
<name>A0A6A6JHE5_WESOR</name>
<dbReference type="Pfam" id="PF00501">
    <property type="entry name" value="AMP-binding"/>
    <property type="match status" value="1"/>
</dbReference>
<proteinExistence type="inferred from homology"/>
<dbReference type="GeneID" id="54556173"/>
<keyword evidence="3" id="KW-0547">Nucleotide-binding</keyword>
<dbReference type="Proteomes" id="UP000800097">
    <property type="component" value="Unassembled WGS sequence"/>
</dbReference>
<dbReference type="PANTHER" id="PTHR43272">
    <property type="entry name" value="LONG-CHAIN-FATTY-ACID--COA LIGASE"/>
    <property type="match status" value="1"/>
</dbReference>
<organism evidence="7 8">
    <name type="scientific">Westerdykella ornata</name>
    <dbReference type="NCBI Taxonomy" id="318751"/>
    <lineage>
        <taxon>Eukaryota</taxon>
        <taxon>Fungi</taxon>
        <taxon>Dikarya</taxon>
        <taxon>Ascomycota</taxon>
        <taxon>Pezizomycotina</taxon>
        <taxon>Dothideomycetes</taxon>
        <taxon>Pleosporomycetidae</taxon>
        <taxon>Pleosporales</taxon>
        <taxon>Sporormiaceae</taxon>
        <taxon>Westerdykella</taxon>
    </lineage>
</organism>
<gene>
    <name evidence="7" type="ORF">EI97DRAFT_66598</name>
</gene>
<evidence type="ECO:0000256" key="1">
    <source>
        <dbReference type="ARBA" id="ARBA00006432"/>
    </source>
</evidence>
<dbReference type="Gene3D" id="3.40.50.12780">
    <property type="entry name" value="N-terminal domain of ligase-like"/>
    <property type="match status" value="1"/>
</dbReference>
<accession>A0A6A6JHE5</accession>
<dbReference type="GO" id="GO:0005811">
    <property type="term" value="C:lipid droplet"/>
    <property type="evidence" value="ECO:0007669"/>
    <property type="project" value="TreeGrafter"/>
</dbReference>
<dbReference type="PROSITE" id="PS00455">
    <property type="entry name" value="AMP_BINDING"/>
    <property type="match status" value="1"/>
</dbReference>
<dbReference type="InterPro" id="IPR000873">
    <property type="entry name" value="AMP-dep_synth/lig_dom"/>
</dbReference>
<dbReference type="GO" id="GO:0004467">
    <property type="term" value="F:long-chain fatty acid-CoA ligase activity"/>
    <property type="evidence" value="ECO:0007669"/>
    <property type="project" value="UniProtKB-EC"/>
</dbReference>
<evidence type="ECO:0000259" key="6">
    <source>
        <dbReference type="Pfam" id="PF00501"/>
    </source>
</evidence>
<dbReference type="RefSeq" id="XP_033653174.1">
    <property type="nucleotide sequence ID" value="XM_033802998.1"/>
</dbReference>
<comment type="catalytic activity">
    <reaction evidence="5">
        <text>a long-chain fatty acid + ATP + CoA = a long-chain fatty acyl-CoA + AMP + diphosphate</text>
        <dbReference type="Rhea" id="RHEA:15421"/>
        <dbReference type="ChEBI" id="CHEBI:30616"/>
        <dbReference type="ChEBI" id="CHEBI:33019"/>
        <dbReference type="ChEBI" id="CHEBI:57287"/>
        <dbReference type="ChEBI" id="CHEBI:57560"/>
        <dbReference type="ChEBI" id="CHEBI:83139"/>
        <dbReference type="ChEBI" id="CHEBI:456215"/>
        <dbReference type="EC" id="6.2.1.3"/>
    </reaction>
</comment>
<dbReference type="GO" id="GO:0035336">
    <property type="term" value="P:long-chain fatty-acyl-CoA metabolic process"/>
    <property type="evidence" value="ECO:0007669"/>
    <property type="project" value="TreeGrafter"/>
</dbReference>
<dbReference type="AlphaFoldDB" id="A0A6A6JHE5"/>
<feature type="domain" description="AMP-dependent synthetase/ligase" evidence="6">
    <location>
        <begin position="106"/>
        <end position="519"/>
    </location>
</feature>
<dbReference type="GO" id="GO:0005886">
    <property type="term" value="C:plasma membrane"/>
    <property type="evidence" value="ECO:0007669"/>
    <property type="project" value="TreeGrafter"/>
</dbReference>
<keyword evidence="2" id="KW-0436">Ligase</keyword>
<dbReference type="PANTHER" id="PTHR43272:SF83">
    <property type="entry name" value="ACYL-COA SYNTHETASE LONG-CHAIN, ISOFORM J"/>
    <property type="match status" value="1"/>
</dbReference>
<comment type="similarity">
    <text evidence="1">Belongs to the ATP-dependent AMP-binding enzyme family.</text>
</comment>
<keyword evidence="8" id="KW-1185">Reference proteome</keyword>
<evidence type="ECO:0000256" key="4">
    <source>
        <dbReference type="ARBA" id="ARBA00022840"/>
    </source>
</evidence>
<dbReference type="GO" id="GO:0005783">
    <property type="term" value="C:endoplasmic reticulum"/>
    <property type="evidence" value="ECO:0007669"/>
    <property type="project" value="TreeGrafter"/>
</dbReference>
<reference evidence="7" key="1">
    <citation type="journal article" date="2020" name="Stud. Mycol.">
        <title>101 Dothideomycetes genomes: a test case for predicting lifestyles and emergence of pathogens.</title>
        <authorList>
            <person name="Haridas S."/>
            <person name="Albert R."/>
            <person name="Binder M."/>
            <person name="Bloem J."/>
            <person name="Labutti K."/>
            <person name="Salamov A."/>
            <person name="Andreopoulos B."/>
            <person name="Baker S."/>
            <person name="Barry K."/>
            <person name="Bills G."/>
            <person name="Bluhm B."/>
            <person name="Cannon C."/>
            <person name="Castanera R."/>
            <person name="Culley D."/>
            <person name="Daum C."/>
            <person name="Ezra D."/>
            <person name="Gonzalez J."/>
            <person name="Henrissat B."/>
            <person name="Kuo A."/>
            <person name="Liang C."/>
            <person name="Lipzen A."/>
            <person name="Lutzoni F."/>
            <person name="Magnuson J."/>
            <person name="Mondo S."/>
            <person name="Nolan M."/>
            <person name="Ohm R."/>
            <person name="Pangilinan J."/>
            <person name="Park H.-J."/>
            <person name="Ramirez L."/>
            <person name="Alfaro M."/>
            <person name="Sun H."/>
            <person name="Tritt A."/>
            <person name="Yoshinaga Y."/>
            <person name="Zwiers L.-H."/>
            <person name="Turgeon B."/>
            <person name="Goodwin S."/>
            <person name="Spatafora J."/>
            <person name="Crous P."/>
            <person name="Grigoriev I."/>
        </authorList>
    </citation>
    <scope>NUCLEOTIDE SEQUENCE</scope>
    <source>
        <strain evidence="7">CBS 379.55</strain>
    </source>
</reference>
<evidence type="ECO:0000313" key="7">
    <source>
        <dbReference type="EMBL" id="KAF2275635.1"/>
    </source>
</evidence>